<feature type="region of interest" description="Disordered" evidence="1">
    <location>
        <begin position="135"/>
        <end position="159"/>
    </location>
</feature>
<evidence type="ECO:0000313" key="3">
    <source>
        <dbReference type="EMBL" id="RDX61758.1"/>
    </source>
</evidence>
<dbReference type="Pfam" id="PF03732">
    <property type="entry name" value="Retrotrans_gag"/>
    <property type="match status" value="1"/>
</dbReference>
<gene>
    <name evidence="3" type="ORF">CR513_59984</name>
</gene>
<feature type="non-terminal residue" evidence="3">
    <location>
        <position position="1"/>
    </location>
</feature>
<evidence type="ECO:0000313" key="4">
    <source>
        <dbReference type="Proteomes" id="UP000257109"/>
    </source>
</evidence>
<dbReference type="AlphaFoldDB" id="A0A371E6U4"/>
<feature type="compositionally biased region" description="Basic and acidic residues" evidence="1">
    <location>
        <begin position="141"/>
        <end position="159"/>
    </location>
</feature>
<dbReference type="Proteomes" id="UP000257109">
    <property type="component" value="Unassembled WGS sequence"/>
</dbReference>
<name>A0A371E6U4_MUCPR</name>
<keyword evidence="4" id="KW-1185">Reference proteome</keyword>
<comment type="caution">
    <text evidence="3">The sequence shown here is derived from an EMBL/GenBank/DDBJ whole genome shotgun (WGS) entry which is preliminary data.</text>
</comment>
<dbReference type="Gene3D" id="2.40.70.10">
    <property type="entry name" value="Acid Proteases"/>
    <property type="match status" value="1"/>
</dbReference>
<proteinExistence type="predicted"/>
<accession>A0A371E6U4</accession>
<dbReference type="CDD" id="cd00303">
    <property type="entry name" value="retropepsin_like"/>
    <property type="match status" value="1"/>
</dbReference>
<protein>
    <recommendedName>
        <fullName evidence="2">Retrotransposon gag domain-containing protein</fullName>
    </recommendedName>
</protein>
<evidence type="ECO:0000256" key="1">
    <source>
        <dbReference type="SAM" id="MobiDB-lite"/>
    </source>
</evidence>
<dbReference type="OrthoDB" id="1740536at2759"/>
<sequence>MGRRILTHTSCKLFPGTLRGVAMHWMATLPARSIRTFSDLAGSFISQFTANKVKKLEVADLFDIKQSRGESLKSFLALFNNAIVWVDDPDQKFFMKAFQKGLRVNPFSDALALRRPSSMEEIRARAEKHIKVEEDQMEQIEAERNPDGRAGQARDERANTRCPLGLYPVEGEEGANSVGNMPYQLVGIPVGSKRTSHGPRSGMYNDRQTADGKGDAQTTEKDMREAKRPVKREGLRKKVGLGRNPQRGTKGLLQPYLAGARHFCREVHEVQTVLTGANLTPLGTRRNFGPTITFDDRDLRNDIPSHDEPMVISMVAAENKIERVLVDQGSSTNILYWSTYQKMKLSPGRLIECSGTLYGFVGEQVPIKGIIELETVFGEESGIRCIPVLYTVVDVEVSYNIIMGRPALNRLGAIISTYHHGLIVPPGPVSQFESSMSNKLSLNGQWCDGNHTRSLLNQRGETFGIWPFLKVWLVSHPSVRDSIVVSSIS</sequence>
<dbReference type="InterPro" id="IPR005162">
    <property type="entry name" value="Retrotrans_gag_dom"/>
</dbReference>
<dbReference type="EMBL" id="QJKJ01015932">
    <property type="protein sequence ID" value="RDX61758.1"/>
    <property type="molecule type" value="Genomic_DNA"/>
</dbReference>
<dbReference type="PANTHER" id="PTHR33240">
    <property type="entry name" value="OS08G0508500 PROTEIN"/>
    <property type="match status" value="1"/>
</dbReference>
<organism evidence="3 4">
    <name type="scientific">Mucuna pruriens</name>
    <name type="common">Velvet bean</name>
    <name type="synonym">Dolichos pruriens</name>
    <dbReference type="NCBI Taxonomy" id="157652"/>
    <lineage>
        <taxon>Eukaryota</taxon>
        <taxon>Viridiplantae</taxon>
        <taxon>Streptophyta</taxon>
        <taxon>Embryophyta</taxon>
        <taxon>Tracheophyta</taxon>
        <taxon>Spermatophyta</taxon>
        <taxon>Magnoliopsida</taxon>
        <taxon>eudicotyledons</taxon>
        <taxon>Gunneridae</taxon>
        <taxon>Pentapetalae</taxon>
        <taxon>rosids</taxon>
        <taxon>fabids</taxon>
        <taxon>Fabales</taxon>
        <taxon>Fabaceae</taxon>
        <taxon>Papilionoideae</taxon>
        <taxon>50 kb inversion clade</taxon>
        <taxon>NPAAA clade</taxon>
        <taxon>indigoferoid/millettioid clade</taxon>
        <taxon>Phaseoleae</taxon>
        <taxon>Mucuna</taxon>
    </lineage>
</organism>
<evidence type="ECO:0000259" key="2">
    <source>
        <dbReference type="Pfam" id="PF03732"/>
    </source>
</evidence>
<dbReference type="PANTHER" id="PTHR33240:SF15">
    <property type="entry name" value="GAG-PRO-LIKE PROTEIN"/>
    <property type="match status" value="1"/>
</dbReference>
<reference evidence="3" key="1">
    <citation type="submission" date="2018-05" db="EMBL/GenBank/DDBJ databases">
        <title>Draft genome of Mucuna pruriens seed.</title>
        <authorList>
            <person name="Nnadi N.E."/>
            <person name="Vos R."/>
            <person name="Hasami M.H."/>
            <person name="Devisetty U.K."/>
            <person name="Aguiy J.C."/>
        </authorList>
    </citation>
    <scope>NUCLEOTIDE SEQUENCE [LARGE SCALE GENOMIC DNA]</scope>
    <source>
        <strain evidence="3">JCA_2017</strain>
    </source>
</reference>
<feature type="domain" description="Retrotransposon gag" evidence="2">
    <location>
        <begin position="12"/>
        <end position="103"/>
    </location>
</feature>
<feature type="compositionally biased region" description="Basic and acidic residues" evidence="1">
    <location>
        <begin position="208"/>
        <end position="233"/>
    </location>
</feature>
<feature type="region of interest" description="Disordered" evidence="1">
    <location>
        <begin position="193"/>
        <end position="247"/>
    </location>
</feature>
<dbReference type="InterPro" id="IPR021109">
    <property type="entry name" value="Peptidase_aspartic_dom_sf"/>
</dbReference>